<evidence type="ECO:0000256" key="2">
    <source>
        <dbReference type="SAM" id="Phobius"/>
    </source>
</evidence>
<feature type="transmembrane region" description="Helical" evidence="2">
    <location>
        <begin position="37"/>
        <end position="59"/>
    </location>
</feature>
<sequence length="147" mass="15744">MSTDDEMQPVAPAAPPESAAMQQRYGRTPGRRLRGRLIAWLTGAGVAVVVTVWVVWAGLDGSSATIDTQDTAHTVIDSRSVEVEFDVTIPRGSTASCAVQALSEKFAVVGWKIIDVPASDQATRSFSETVRTSELASTGLIYDCWLT</sequence>
<dbReference type="Pfam" id="PF14155">
    <property type="entry name" value="DUF4307"/>
    <property type="match status" value="1"/>
</dbReference>
<evidence type="ECO:0008006" key="5">
    <source>
        <dbReference type="Google" id="ProtNLM"/>
    </source>
</evidence>
<reference evidence="3 4" key="1">
    <citation type="submission" date="2016-10" db="EMBL/GenBank/DDBJ databases">
        <authorList>
            <person name="de Groot N.N."/>
        </authorList>
    </citation>
    <scope>NUCLEOTIDE SEQUENCE [LARGE SCALE GENOMIC DNA]</scope>
    <source>
        <strain evidence="3 4">CGMCC 4.3491</strain>
    </source>
</reference>
<feature type="compositionally biased region" description="Low complexity" evidence="1">
    <location>
        <begin position="16"/>
        <end position="26"/>
    </location>
</feature>
<protein>
    <recommendedName>
        <fullName evidence="5">DUF4307 domain-containing protein</fullName>
    </recommendedName>
</protein>
<dbReference type="AlphaFoldDB" id="A0A1H3SC13"/>
<dbReference type="Proteomes" id="UP000198891">
    <property type="component" value="Unassembled WGS sequence"/>
</dbReference>
<evidence type="ECO:0000313" key="3">
    <source>
        <dbReference type="EMBL" id="SDZ35633.1"/>
    </source>
</evidence>
<dbReference type="InterPro" id="IPR025443">
    <property type="entry name" value="DUF4307"/>
</dbReference>
<proteinExistence type="predicted"/>
<dbReference type="RefSeq" id="WP_175494321.1">
    <property type="nucleotide sequence ID" value="NZ_FNPZ01000003.1"/>
</dbReference>
<gene>
    <name evidence="3" type="ORF">SAMN05216554_3487</name>
</gene>
<dbReference type="EMBL" id="FNPZ01000003">
    <property type="protein sequence ID" value="SDZ35633.1"/>
    <property type="molecule type" value="Genomic_DNA"/>
</dbReference>
<accession>A0A1H3SC13</accession>
<keyword evidence="2" id="KW-0812">Transmembrane</keyword>
<evidence type="ECO:0000256" key="1">
    <source>
        <dbReference type="SAM" id="MobiDB-lite"/>
    </source>
</evidence>
<keyword evidence="4" id="KW-1185">Reference proteome</keyword>
<keyword evidence="2" id="KW-0472">Membrane</keyword>
<organism evidence="3 4">
    <name type="scientific">Herbiconiux ginsengi</name>
    <dbReference type="NCBI Taxonomy" id="381665"/>
    <lineage>
        <taxon>Bacteria</taxon>
        <taxon>Bacillati</taxon>
        <taxon>Actinomycetota</taxon>
        <taxon>Actinomycetes</taxon>
        <taxon>Micrococcales</taxon>
        <taxon>Microbacteriaceae</taxon>
        <taxon>Herbiconiux</taxon>
    </lineage>
</organism>
<feature type="region of interest" description="Disordered" evidence="1">
    <location>
        <begin position="1"/>
        <end position="26"/>
    </location>
</feature>
<dbReference type="STRING" id="381665.SAMN05216554_3487"/>
<name>A0A1H3SC13_9MICO</name>
<evidence type="ECO:0000313" key="4">
    <source>
        <dbReference type="Proteomes" id="UP000198891"/>
    </source>
</evidence>
<keyword evidence="2" id="KW-1133">Transmembrane helix</keyword>